<dbReference type="InterPro" id="IPR051540">
    <property type="entry name" value="S-2-haloacid_dehalogenase"/>
</dbReference>
<reference evidence="3" key="1">
    <citation type="submission" date="2018-05" db="EMBL/GenBank/DDBJ databases">
        <authorList>
            <person name="Lanie J.A."/>
            <person name="Ng W.-L."/>
            <person name="Kazmierczak K.M."/>
            <person name="Andrzejewski T.M."/>
            <person name="Davidsen T.M."/>
            <person name="Wayne K.J."/>
            <person name="Tettelin H."/>
            <person name="Glass J.I."/>
            <person name="Rusch D."/>
            <person name="Podicherti R."/>
            <person name="Tsui H.-C.T."/>
            <person name="Winkler M.E."/>
        </authorList>
    </citation>
    <scope>NUCLEOTIDE SEQUENCE</scope>
</reference>
<dbReference type="NCBIfam" id="TIGR01428">
    <property type="entry name" value="HAD_type_II"/>
    <property type="match status" value="1"/>
</dbReference>
<dbReference type="AlphaFoldDB" id="A0A381YN98"/>
<comment type="similarity">
    <text evidence="1">Belongs to the HAD-like hydrolase superfamily. S-2-haloalkanoic acid dehalogenase family.</text>
</comment>
<dbReference type="InterPro" id="IPR006328">
    <property type="entry name" value="2-HAD"/>
</dbReference>
<evidence type="ECO:0000256" key="2">
    <source>
        <dbReference type="ARBA" id="ARBA00022801"/>
    </source>
</evidence>
<dbReference type="PRINTS" id="PR00413">
    <property type="entry name" value="HADHALOGNASE"/>
</dbReference>
<organism evidence="3">
    <name type="scientific">marine metagenome</name>
    <dbReference type="NCBI Taxonomy" id="408172"/>
    <lineage>
        <taxon>unclassified sequences</taxon>
        <taxon>metagenomes</taxon>
        <taxon>ecological metagenomes</taxon>
    </lineage>
</organism>
<dbReference type="Gene3D" id="1.10.150.240">
    <property type="entry name" value="Putative phosphatase, domain 2"/>
    <property type="match status" value="1"/>
</dbReference>
<dbReference type="PANTHER" id="PTHR43316:SF3">
    <property type="entry name" value="HALOACID DEHALOGENASE, TYPE II (AFU_ORTHOLOGUE AFUA_2G07750)-RELATED"/>
    <property type="match status" value="1"/>
</dbReference>
<sequence>MVKGFLFDVYGTVCDWHKPMTEAIESYAASKGITVDAPEFARQWRATYALETARRGSSHQPFIPLATLTLEALKVLANVRLSMELTDEEAERLNGVWRQLGPWPDTVEGLSALRLIAPCATCSNGSYADMAPLAEYLGIEWDAILGSEASGFYKPHPQTYLRSVEALEIKPSECVMVAAHQKDLVHARSHGLLTAFIKRPDEFGGRGMGEELEPTSDWDFVVSSLLELAESAQMSV</sequence>
<dbReference type="SUPFAM" id="SSF56784">
    <property type="entry name" value="HAD-like"/>
    <property type="match status" value="1"/>
</dbReference>
<dbReference type="InterPro" id="IPR023198">
    <property type="entry name" value="PGP-like_dom2"/>
</dbReference>
<proteinExistence type="inferred from homology"/>
<evidence type="ECO:0000256" key="1">
    <source>
        <dbReference type="ARBA" id="ARBA00008106"/>
    </source>
</evidence>
<dbReference type="InterPro" id="IPR006439">
    <property type="entry name" value="HAD-SF_hydro_IA"/>
</dbReference>
<dbReference type="InterPro" id="IPR036412">
    <property type="entry name" value="HAD-like_sf"/>
</dbReference>
<dbReference type="EMBL" id="UINC01018566">
    <property type="protein sequence ID" value="SVA78101.1"/>
    <property type="molecule type" value="Genomic_DNA"/>
</dbReference>
<dbReference type="SFLD" id="SFLDS00003">
    <property type="entry name" value="Haloacid_Dehalogenase"/>
    <property type="match status" value="1"/>
</dbReference>
<accession>A0A381YN98</accession>
<evidence type="ECO:0000313" key="3">
    <source>
        <dbReference type="EMBL" id="SVA78101.1"/>
    </source>
</evidence>
<dbReference type="PANTHER" id="PTHR43316">
    <property type="entry name" value="HYDROLASE, HALOACID DELAHOGENASE-RELATED"/>
    <property type="match status" value="1"/>
</dbReference>
<keyword evidence="2" id="KW-0378">Hydrolase</keyword>
<evidence type="ECO:0008006" key="4">
    <source>
        <dbReference type="Google" id="ProtNLM"/>
    </source>
</evidence>
<dbReference type="NCBIfam" id="TIGR01493">
    <property type="entry name" value="HAD-SF-IA-v2"/>
    <property type="match status" value="1"/>
</dbReference>
<dbReference type="InterPro" id="IPR023214">
    <property type="entry name" value="HAD_sf"/>
</dbReference>
<dbReference type="Pfam" id="PF00702">
    <property type="entry name" value="Hydrolase"/>
    <property type="match status" value="1"/>
</dbReference>
<gene>
    <name evidence="3" type="ORF">METZ01_LOCUS130955</name>
</gene>
<dbReference type="SFLD" id="SFLDG01129">
    <property type="entry name" value="C1.5:_HAD__Beta-PGM__Phosphata"/>
    <property type="match status" value="1"/>
</dbReference>
<protein>
    <recommendedName>
        <fullName evidence="4">Haloacid dehalogenase, type II</fullName>
    </recommendedName>
</protein>
<dbReference type="GO" id="GO:0019120">
    <property type="term" value="F:hydrolase activity, acting on acid halide bonds, in C-halide compounds"/>
    <property type="evidence" value="ECO:0007669"/>
    <property type="project" value="InterPro"/>
</dbReference>
<dbReference type="Gene3D" id="3.40.50.1000">
    <property type="entry name" value="HAD superfamily/HAD-like"/>
    <property type="match status" value="1"/>
</dbReference>
<name>A0A381YN98_9ZZZZ</name>